<dbReference type="Gene3D" id="3.20.20.80">
    <property type="entry name" value="Glycosidases"/>
    <property type="match status" value="1"/>
</dbReference>
<dbReference type="InterPro" id="IPR002105">
    <property type="entry name" value="Dockerin_1_rpt"/>
</dbReference>
<comment type="caution">
    <text evidence="7">The sequence shown here is derived from an EMBL/GenBank/DDBJ whole genome shotgun (WGS) entry which is preliminary data.</text>
</comment>
<feature type="region of interest" description="Disordered" evidence="5">
    <location>
        <begin position="594"/>
        <end position="613"/>
    </location>
</feature>
<dbReference type="InterPro" id="IPR034641">
    <property type="entry name" value="RGL11"/>
</dbReference>
<comment type="catalytic activity">
    <reaction evidence="4">
        <text>The enzyme specifically hydrolyzes (1-&gt;4)-beta-D-galactosidic linkages in type I arabinogalactans.</text>
        <dbReference type="EC" id="3.2.1.89"/>
    </reaction>
</comment>
<evidence type="ECO:0000259" key="6">
    <source>
        <dbReference type="PROSITE" id="PS51766"/>
    </source>
</evidence>
<dbReference type="SUPFAM" id="SSF69318">
    <property type="entry name" value="Integrin alpha N-terminal domain"/>
    <property type="match status" value="1"/>
</dbReference>
<dbReference type="Gene3D" id="2.60.40.10">
    <property type="entry name" value="Immunoglobulins"/>
    <property type="match status" value="1"/>
</dbReference>
<evidence type="ECO:0000256" key="5">
    <source>
        <dbReference type="SAM" id="MobiDB-lite"/>
    </source>
</evidence>
<evidence type="ECO:0000313" key="7">
    <source>
        <dbReference type="EMBL" id="PQQ65952.1"/>
    </source>
</evidence>
<keyword evidence="2 4" id="KW-0378">Hydrolase</keyword>
<organism evidence="7 8">
    <name type="scientific">Acetivibrio saccincola</name>
    <dbReference type="NCBI Taxonomy" id="1677857"/>
    <lineage>
        <taxon>Bacteria</taxon>
        <taxon>Bacillati</taxon>
        <taxon>Bacillota</taxon>
        <taxon>Clostridia</taxon>
        <taxon>Eubacteriales</taxon>
        <taxon>Oscillospiraceae</taxon>
        <taxon>Acetivibrio</taxon>
    </lineage>
</organism>
<dbReference type="Gene3D" id="1.10.1330.10">
    <property type="entry name" value="Dockerin domain"/>
    <property type="match status" value="1"/>
</dbReference>
<dbReference type="AlphaFoldDB" id="A0A2S8R836"/>
<dbReference type="InterPro" id="IPR017853">
    <property type="entry name" value="GH"/>
</dbReference>
<dbReference type="OrthoDB" id="9802318at2"/>
<feature type="domain" description="Dockerin" evidence="6">
    <location>
        <begin position="364"/>
        <end position="434"/>
    </location>
</feature>
<dbReference type="InterPro" id="IPR011683">
    <property type="entry name" value="Glyco_hydro_53"/>
</dbReference>
<feature type="region of interest" description="Disordered" evidence="5">
    <location>
        <begin position="345"/>
        <end position="370"/>
    </location>
</feature>
<dbReference type="PANTHER" id="PTHR43118:SF1">
    <property type="entry name" value="RHAMNOGALACTURONAN LYASE (EUROFUNG)"/>
    <property type="match status" value="1"/>
</dbReference>
<dbReference type="CDD" id="cd10318">
    <property type="entry name" value="RGL11"/>
    <property type="match status" value="1"/>
</dbReference>
<dbReference type="SUPFAM" id="SSF51445">
    <property type="entry name" value="(Trans)glycosidases"/>
    <property type="match status" value="1"/>
</dbReference>
<proteinExistence type="inferred from homology"/>
<feature type="compositionally biased region" description="Pro residues" evidence="5">
    <location>
        <begin position="597"/>
        <end position="607"/>
    </location>
</feature>
<name>A0A2S8R836_9FIRM</name>
<dbReference type="GO" id="GO:0000272">
    <property type="term" value="P:polysaccharide catabolic process"/>
    <property type="evidence" value="ECO:0007669"/>
    <property type="project" value="InterPro"/>
</dbReference>
<dbReference type="PROSITE" id="PS00448">
    <property type="entry name" value="CLOS_CELLULOSOME_RPT"/>
    <property type="match status" value="1"/>
</dbReference>
<dbReference type="InterPro" id="IPR028994">
    <property type="entry name" value="Integrin_alpha_N"/>
</dbReference>
<gene>
    <name evidence="7" type="ORF">B9R14_03670</name>
</gene>
<keyword evidence="3 4" id="KW-0326">Glycosidase</keyword>
<accession>A0A2S8R836</accession>
<dbReference type="EMBL" id="NEMB01000003">
    <property type="protein sequence ID" value="PQQ65952.1"/>
    <property type="molecule type" value="Genomic_DNA"/>
</dbReference>
<dbReference type="GO" id="GO:0031218">
    <property type="term" value="F:arabinogalactan endo-1,4-beta-galactosidase activity"/>
    <property type="evidence" value="ECO:0007669"/>
    <property type="project" value="UniProtKB-EC"/>
</dbReference>
<feature type="compositionally biased region" description="Polar residues" evidence="5">
    <location>
        <begin position="346"/>
        <end position="366"/>
    </location>
</feature>
<dbReference type="GO" id="GO:0015926">
    <property type="term" value="F:glucosidase activity"/>
    <property type="evidence" value="ECO:0007669"/>
    <property type="project" value="InterPro"/>
</dbReference>
<dbReference type="PROSITE" id="PS51766">
    <property type="entry name" value="DOCKERIN"/>
    <property type="match status" value="1"/>
</dbReference>
<dbReference type="InterPro" id="IPR016134">
    <property type="entry name" value="Dockerin_dom"/>
</dbReference>
<dbReference type="InterPro" id="IPR049366">
    <property type="entry name" value="RGL11_C"/>
</dbReference>
<dbReference type="CDD" id="cd14256">
    <property type="entry name" value="Dockerin_I"/>
    <property type="match status" value="1"/>
</dbReference>
<dbReference type="InterPro" id="IPR041624">
    <property type="entry name" value="RGI_lyase"/>
</dbReference>
<evidence type="ECO:0000256" key="1">
    <source>
        <dbReference type="ARBA" id="ARBA00010687"/>
    </source>
</evidence>
<protein>
    <recommendedName>
        <fullName evidence="4">Arabinogalactan endo-beta-1,4-galactanase</fullName>
        <ecNumber evidence="4">3.2.1.89</ecNumber>
    </recommendedName>
</protein>
<evidence type="ECO:0000256" key="3">
    <source>
        <dbReference type="ARBA" id="ARBA00023295"/>
    </source>
</evidence>
<dbReference type="InterPro" id="IPR036439">
    <property type="entry name" value="Dockerin_dom_sf"/>
</dbReference>
<dbReference type="SUPFAM" id="SSF63446">
    <property type="entry name" value="Type I dockerin domain"/>
    <property type="match status" value="1"/>
</dbReference>
<dbReference type="EC" id="3.2.1.89" evidence="4"/>
<comment type="similarity">
    <text evidence="1 4">Belongs to the glycosyl hydrolase 53 family.</text>
</comment>
<dbReference type="PANTHER" id="PTHR43118">
    <property type="entry name" value="RHAMNOGALACTURONAN LYASE (EUROFUNG)"/>
    <property type="match status" value="1"/>
</dbReference>
<sequence length="1194" mass="133428">MLKKGISQWLAMILCMALLIGVTSYFSPAPVKAASFANGADISWVPGMEAQGYVWYDKNGNKRDILDILKNDYNIDSVRIRTWVNPTNDYANGYLNKERSIALAKRAKDMGFRICFNFHYSDSWADPGKQYKPSAWSNLNFEQLMKQVYDYTYEVMSDLAREGIYPEWVQVGNETNNGMLWDDGKASVNMRNFAWLVNCGHDAVKAVSRNSKVIVHLSNGYDNNLYRWMFDGLTGNGAKFDVIGMSLYPTESNWQTINNQCFFNMQDMQSRYGKEVMICEIGMDYTQEVAAKNFISDIVSKTQSVGGLGVFYWEPQAYPNYNAGYRKGAWNSDGRPTIALEGFGYNENTPVPSGGNNDSHNKNSQRIYGDLNGDGEVNTIDYSLLQRYVLEVTKTFPTQDGLIRADLNGDGTVNSADAVFMGRYLLEIIDKFPVEGNTNPQPGRQSIKNLTVYDAENRNNWKIMNNLSAGQKAFGDREYTISYVPQELAGADWIQPAMNSRANTSLDNYASFEVETDGYVFIAHSDRVLVKPQWLLEYEKTGLSIKVRESDTVERTMTVYCKKVSAGERVNLGINSNDGTSYSLIYLAIATGDIELPSPPPPPPTPEPGSGRQMEYLDRGLVAVRTDNGVFISWRLFGTDPQNIAFNIYRDGTKINSNPITSSTNYLDRSGSSNSKYYICPVIEGREMEKSKTVSVWNQNYLEIPLNRPAGGSVGGSSYTYSPNDISVGDLDGDGEYELVLKWEPSNAKDNSQAGHTGNVIIDAYKLNGTHLWRIDLGRNIRAGAHYTQFLVYDFDGDGRAEVVMKTGDGTRDGRGNVIGNPYADYRNGEGFVLDGPEYLTVFDGLTGAALETINYIPPRGRVTDWGDNYGNRCDRFLAAVAYLDGERPSIVMCRGYYTRTVLAAFNWRDGKLTHLWTFDSNTAGNGYTGQGNHNLSVGDVDGDGCDEIIYGAMAVDHDGKGLYTTGWGHGDAGHLSDLIPDRPGLEYYQIHENPPQYGATVRDARTGQLIFSIGTGDTGRGLAANIDPRHIGYQFWSSTSGGLYNSRGQRITTATPSSTNFAIWWDGDLLRELLDSNRIDKWDWNNNRTYNIFTAVGCSSNNGTKSTPGLSADILGDWREEVIFRTNNDNALRIYTTTHLTDQRIYTLMHDPIYRLSIAWQNVAYNQPPHPGFYLGHGMEAPPVPHIYLVRRN</sequence>
<dbReference type="Pfam" id="PF18370">
    <property type="entry name" value="RGI_lyase"/>
    <property type="match status" value="1"/>
</dbReference>
<dbReference type="RefSeq" id="WP_105367644.1">
    <property type="nucleotide sequence ID" value="NZ_NEMB01000003.1"/>
</dbReference>
<dbReference type="InterPro" id="IPR013783">
    <property type="entry name" value="Ig-like_fold"/>
</dbReference>
<evidence type="ECO:0000313" key="8">
    <source>
        <dbReference type="Proteomes" id="UP000239720"/>
    </source>
</evidence>
<dbReference type="Pfam" id="PF00404">
    <property type="entry name" value="Dockerin_1"/>
    <property type="match status" value="1"/>
</dbReference>
<evidence type="ECO:0000256" key="4">
    <source>
        <dbReference type="RuleBase" id="RU361192"/>
    </source>
</evidence>
<dbReference type="Proteomes" id="UP000239720">
    <property type="component" value="Unassembled WGS sequence"/>
</dbReference>
<dbReference type="Pfam" id="PF21348">
    <property type="entry name" value="RGL11_C"/>
    <property type="match status" value="1"/>
</dbReference>
<reference evidence="7 8" key="1">
    <citation type="journal article" date="2018" name="Syst. Appl. Microbiol.">
        <title>Characterization and high-quality draft genome sequence of Herbivorax saccincola A7, an anaerobic, alkaliphilic, thermophilic, cellulolytic, and xylanolytic bacterium.</title>
        <authorList>
            <person name="Aikawa S."/>
            <person name="Baramee S."/>
            <person name="Sermsathanaswadi J."/>
            <person name="Thianheng P."/>
            <person name="Tachaapaikoon C."/>
            <person name="Shikata A."/>
            <person name="Waeonukul R."/>
            <person name="Pason P."/>
            <person name="Ratanakhanokchai K."/>
            <person name="Kosugi A."/>
        </authorList>
    </citation>
    <scope>NUCLEOTIDE SEQUENCE [LARGE SCALE GENOMIC DNA]</scope>
    <source>
        <strain evidence="7 8">A7</strain>
    </source>
</reference>
<evidence type="ECO:0000256" key="2">
    <source>
        <dbReference type="ARBA" id="ARBA00022801"/>
    </source>
</evidence>
<dbReference type="Pfam" id="PF07745">
    <property type="entry name" value="Glyco_hydro_53"/>
    <property type="match status" value="1"/>
</dbReference>